<sequence length="96" mass="11047">MEFASEKLSIPTKQIVEVELHPTPEVLYLLHGDVHSDDYRIKPIRVDSYEEQVRFCIGEGPGSLEALTWLPAHTVMEFRKDERDGFWNAYRASPGT</sequence>
<protein>
    <submittedName>
        <fullName evidence="1">Uncharacterized protein</fullName>
    </submittedName>
</protein>
<dbReference type="EMBL" id="DXFZ01000036">
    <property type="protein sequence ID" value="HIW95423.1"/>
    <property type="molecule type" value="Genomic_DNA"/>
</dbReference>
<comment type="caution">
    <text evidence="1">The sequence shown here is derived from an EMBL/GenBank/DDBJ whole genome shotgun (WGS) entry which is preliminary data.</text>
</comment>
<proteinExistence type="predicted"/>
<dbReference type="Proteomes" id="UP000824189">
    <property type="component" value="Unassembled WGS sequence"/>
</dbReference>
<gene>
    <name evidence="1" type="ORF">H9867_02885</name>
</gene>
<reference evidence="1" key="2">
    <citation type="submission" date="2021-04" db="EMBL/GenBank/DDBJ databases">
        <authorList>
            <person name="Gilroy R."/>
        </authorList>
    </citation>
    <scope>NUCLEOTIDE SEQUENCE</scope>
    <source>
        <strain evidence="1">4376</strain>
    </source>
</reference>
<dbReference type="AlphaFoldDB" id="A0A9D1RY47"/>
<evidence type="ECO:0000313" key="1">
    <source>
        <dbReference type="EMBL" id="HIW95423.1"/>
    </source>
</evidence>
<evidence type="ECO:0000313" key="2">
    <source>
        <dbReference type="Proteomes" id="UP000824189"/>
    </source>
</evidence>
<name>A0A9D1RY47_9CORY</name>
<accession>A0A9D1RY47</accession>
<reference evidence="1" key="1">
    <citation type="journal article" date="2021" name="PeerJ">
        <title>Extensive microbial diversity within the chicken gut microbiome revealed by metagenomics and culture.</title>
        <authorList>
            <person name="Gilroy R."/>
            <person name="Ravi A."/>
            <person name="Getino M."/>
            <person name="Pursley I."/>
            <person name="Horton D.L."/>
            <person name="Alikhan N.F."/>
            <person name="Baker D."/>
            <person name="Gharbi K."/>
            <person name="Hall N."/>
            <person name="Watson M."/>
            <person name="Adriaenssens E.M."/>
            <person name="Foster-Nyarko E."/>
            <person name="Jarju S."/>
            <person name="Secka A."/>
            <person name="Antonio M."/>
            <person name="Oren A."/>
            <person name="Chaudhuri R.R."/>
            <person name="La Ragione R."/>
            <person name="Hildebrand F."/>
            <person name="Pallen M.J."/>
        </authorList>
    </citation>
    <scope>NUCLEOTIDE SEQUENCE</scope>
    <source>
        <strain evidence="1">4376</strain>
    </source>
</reference>
<organism evidence="1 2">
    <name type="scientific">Candidatus Corynebacterium gallistercoris</name>
    <dbReference type="NCBI Taxonomy" id="2838530"/>
    <lineage>
        <taxon>Bacteria</taxon>
        <taxon>Bacillati</taxon>
        <taxon>Actinomycetota</taxon>
        <taxon>Actinomycetes</taxon>
        <taxon>Mycobacteriales</taxon>
        <taxon>Corynebacteriaceae</taxon>
        <taxon>Corynebacterium</taxon>
    </lineage>
</organism>